<proteinExistence type="predicted"/>
<name>A0ABV5ICC2_9ACTN</name>
<protein>
    <submittedName>
        <fullName evidence="1">Uncharacterized protein</fullName>
    </submittedName>
</protein>
<comment type="caution">
    <text evidence="1">The sequence shown here is derived from an EMBL/GenBank/DDBJ whole genome shotgun (WGS) entry which is preliminary data.</text>
</comment>
<gene>
    <name evidence="1" type="ORF">ACFFV7_13285</name>
</gene>
<organism evidence="1 2">
    <name type="scientific">Nonomuraea spiralis</name>
    <dbReference type="NCBI Taxonomy" id="46182"/>
    <lineage>
        <taxon>Bacteria</taxon>
        <taxon>Bacillati</taxon>
        <taxon>Actinomycetota</taxon>
        <taxon>Actinomycetes</taxon>
        <taxon>Streptosporangiales</taxon>
        <taxon>Streptosporangiaceae</taxon>
        <taxon>Nonomuraea</taxon>
    </lineage>
</organism>
<dbReference type="RefSeq" id="WP_189647088.1">
    <property type="nucleotide sequence ID" value="NZ_BMRC01000004.1"/>
</dbReference>
<accession>A0ABV5ICC2</accession>
<dbReference type="Proteomes" id="UP001589647">
    <property type="component" value="Unassembled WGS sequence"/>
</dbReference>
<dbReference type="EMBL" id="JBHMEI010000006">
    <property type="protein sequence ID" value="MFB9202166.1"/>
    <property type="molecule type" value="Genomic_DNA"/>
</dbReference>
<evidence type="ECO:0000313" key="1">
    <source>
        <dbReference type="EMBL" id="MFB9202166.1"/>
    </source>
</evidence>
<sequence>MAQDPFEPPGTGLTTSWIALLDNARHENRVISVRLLSGDSFTGHVTRRGDSLVTVESSDPATGGAREHNLAISAIVAISYETPADPATG</sequence>
<evidence type="ECO:0000313" key="2">
    <source>
        <dbReference type="Proteomes" id="UP001589647"/>
    </source>
</evidence>
<keyword evidence="2" id="KW-1185">Reference proteome</keyword>
<reference evidence="1 2" key="1">
    <citation type="submission" date="2024-09" db="EMBL/GenBank/DDBJ databases">
        <authorList>
            <person name="Sun Q."/>
            <person name="Mori K."/>
        </authorList>
    </citation>
    <scope>NUCLEOTIDE SEQUENCE [LARGE SCALE GENOMIC DNA]</scope>
    <source>
        <strain evidence="1 2">CCM 3426</strain>
    </source>
</reference>